<feature type="region of interest" description="Disordered" evidence="1">
    <location>
        <begin position="17"/>
        <end position="186"/>
    </location>
</feature>
<keyword evidence="2" id="KW-0732">Signal</keyword>
<dbReference type="HOGENOM" id="CLU_783075_0_0_1"/>
<protein>
    <submittedName>
        <fullName evidence="3">Uncharacterized protein</fullName>
    </submittedName>
</protein>
<dbReference type="AlphaFoldDB" id="W7HUW2"/>
<evidence type="ECO:0000313" key="4">
    <source>
        <dbReference type="Proteomes" id="UP000024837"/>
    </source>
</evidence>
<gene>
    <name evidence="3" type="ORF">DRE_00287</name>
</gene>
<feature type="compositionally biased region" description="Polar residues" evidence="1">
    <location>
        <begin position="30"/>
        <end position="63"/>
    </location>
</feature>
<feature type="compositionally biased region" description="Pro residues" evidence="1">
    <location>
        <begin position="113"/>
        <end position="125"/>
    </location>
</feature>
<organism evidence="3 4">
    <name type="scientific">Drechslerella stenobrocha 248</name>
    <dbReference type="NCBI Taxonomy" id="1043628"/>
    <lineage>
        <taxon>Eukaryota</taxon>
        <taxon>Fungi</taxon>
        <taxon>Dikarya</taxon>
        <taxon>Ascomycota</taxon>
        <taxon>Pezizomycotina</taxon>
        <taxon>Orbiliomycetes</taxon>
        <taxon>Orbiliales</taxon>
        <taxon>Orbiliaceae</taxon>
        <taxon>Drechslerella</taxon>
    </lineage>
</organism>
<sequence>MLALCLYSLLATSGSAAEIQRRQQRPVIQKPQTISGPGGSPVQNYGAQPGSSPIASVPGSNSPYGAGPAPGATATTGVNLVIPSSLPSPSPVARPGPGNAPYQTVPDQVSPNQPLPLPEMMPGPVMPDQMPPAEAAPDQPLVDQPLPEWTLADQISAGQSSPLSPSSELPLPDSSVPAAPAEGGLTDQQKALLATTDESDFQDLSKDQQATVFEAAKQLVVDATAQADNLGTDEGLPPPETTPDLEEYQAIQEASVNVTQTAQELGMLYQKLLDVLIDQLNEGEGLDALAGPTDLTTTTTSTEDVTTMTTAVGAKEKRGFLAIIQILSLVLEGSKVVGEIVEQGVELWNTLKGQKITPTLTPTGTGTNPGLQLASRRGSIANADIGASTLQQQAAAT</sequence>
<feature type="compositionally biased region" description="Low complexity" evidence="1">
    <location>
        <begin position="65"/>
        <end position="85"/>
    </location>
</feature>
<reference evidence="3 4" key="1">
    <citation type="submission" date="2013-05" db="EMBL/GenBank/DDBJ databases">
        <title>Drechslerella stenobrocha genome reveals carnivorous origination and mechanical trapping mechanism of predatory fungi.</title>
        <authorList>
            <person name="Liu X."/>
            <person name="Zhang W."/>
            <person name="Liu K."/>
        </authorList>
    </citation>
    <scope>NUCLEOTIDE SEQUENCE [LARGE SCALE GENOMIC DNA]</scope>
    <source>
        <strain evidence="3 4">248</strain>
    </source>
</reference>
<dbReference type="EMBL" id="KI966410">
    <property type="protein sequence ID" value="EWC47319.1"/>
    <property type="molecule type" value="Genomic_DNA"/>
</dbReference>
<evidence type="ECO:0000256" key="2">
    <source>
        <dbReference type="SAM" id="SignalP"/>
    </source>
</evidence>
<keyword evidence="4" id="KW-1185">Reference proteome</keyword>
<dbReference type="Proteomes" id="UP000024837">
    <property type="component" value="Unassembled WGS sequence"/>
</dbReference>
<dbReference type="OrthoDB" id="5375211at2759"/>
<evidence type="ECO:0000313" key="3">
    <source>
        <dbReference type="EMBL" id="EWC47319.1"/>
    </source>
</evidence>
<feature type="compositionally biased region" description="Low complexity" evidence="1">
    <location>
        <begin position="160"/>
        <end position="177"/>
    </location>
</feature>
<feature type="compositionally biased region" description="Polar residues" evidence="1">
    <location>
        <begin position="101"/>
        <end position="112"/>
    </location>
</feature>
<proteinExistence type="predicted"/>
<feature type="chain" id="PRO_5004895690" evidence="2">
    <location>
        <begin position="17"/>
        <end position="397"/>
    </location>
</feature>
<evidence type="ECO:0000256" key="1">
    <source>
        <dbReference type="SAM" id="MobiDB-lite"/>
    </source>
</evidence>
<accession>W7HUW2</accession>
<name>W7HUW2_9PEZI</name>
<feature type="signal peptide" evidence="2">
    <location>
        <begin position="1"/>
        <end position="16"/>
    </location>
</feature>